<dbReference type="Proteomes" id="UP000295252">
    <property type="component" value="Chromosome II"/>
</dbReference>
<dbReference type="InParanoid" id="A0A068TYW9"/>
<dbReference type="OMA" id="NPINGAM"/>
<gene>
    <name evidence="3" type="ORF">GSCOC_T00034784001</name>
</gene>
<evidence type="ECO:0000313" key="4">
    <source>
        <dbReference type="Proteomes" id="UP000295252"/>
    </source>
</evidence>
<dbReference type="EMBL" id="HG739090">
    <property type="protein sequence ID" value="CDP01212.1"/>
    <property type="molecule type" value="Genomic_DNA"/>
</dbReference>
<dbReference type="PROSITE" id="PS50891">
    <property type="entry name" value="LOB"/>
    <property type="match status" value="1"/>
</dbReference>
<name>A0A068TYW9_COFCA</name>
<comment type="similarity">
    <text evidence="1">Belongs to the LOB domain-containing protein family.</text>
</comment>
<proteinExistence type="inferred from homology"/>
<dbReference type="InterPro" id="IPR004883">
    <property type="entry name" value="LOB"/>
</dbReference>
<dbReference type="Gramene" id="CDP01212">
    <property type="protein sequence ID" value="CDP01212"/>
    <property type="gene ID" value="GSCOC_T00034784001"/>
</dbReference>
<dbReference type="OrthoDB" id="1922547at2759"/>
<dbReference type="Pfam" id="PF03195">
    <property type="entry name" value="LOB"/>
    <property type="match status" value="1"/>
</dbReference>
<reference evidence="4" key="1">
    <citation type="journal article" date="2014" name="Science">
        <title>The coffee genome provides insight into the convergent evolution of caffeine biosynthesis.</title>
        <authorList>
            <person name="Denoeud F."/>
            <person name="Carretero-Paulet L."/>
            <person name="Dereeper A."/>
            <person name="Droc G."/>
            <person name="Guyot R."/>
            <person name="Pietrella M."/>
            <person name="Zheng C."/>
            <person name="Alberti A."/>
            <person name="Anthony F."/>
            <person name="Aprea G."/>
            <person name="Aury J.M."/>
            <person name="Bento P."/>
            <person name="Bernard M."/>
            <person name="Bocs S."/>
            <person name="Campa C."/>
            <person name="Cenci A."/>
            <person name="Combes M.C."/>
            <person name="Crouzillat D."/>
            <person name="Da Silva C."/>
            <person name="Daddiego L."/>
            <person name="De Bellis F."/>
            <person name="Dussert S."/>
            <person name="Garsmeur O."/>
            <person name="Gayraud T."/>
            <person name="Guignon V."/>
            <person name="Jahn K."/>
            <person name="Jamilloux V."/>
            <person name="Joet T."/>
            <person name="Labadie K."/>
            <person name="Lan T."/>
            <person name="Leclercq J."/>
            <person name="Lepelley M."/>
            <person name="Leroy T."/>
            <person name="Li L.T."/>
            <person name="Librado P."/>
            <person name="Lopez L."/>
            <person name="Munoz A."/>
            <person name="Noel B."/>
            <person name="Pallavicini A."/>
            <person name="Perrotta G."/>
            <person name="Poncet V."/>
            <person name="Pot D."/>
            <person name="Priyono X."/>
            <person name="Rigoreau M."/>
            <person name="Rouard M."/>
            <person name="Rozas J."/>
            <person name="Tranchant-Dubreuil C."/>
            <person name="VanBuren R."/>
            <person name="Zhang Q."/>
            <person name="Andrade A.C."/>
            <person name="Argout X."/>
            <person name="Bertrand B."/>
            <person name="de Kochko A."/>
            <person name="Graziosi G."/>
            <person name="Henry R.J."/>
            <person name="Jayarama X."/>
            <person name="Ming R."/>
            <person name="Nagai C."/>
            <person name="Rounsley S."/>
            <person name="Sankoff D."/>
            <person name="Giuliano G."/>
            <person name="Albert V.A."/>
            <person name="Wincker P."/>
            <person name="Lashermes P."/>
        </authorList>
    </citation>
    <scope>NUCLEOTIDE SEQUENCE [LARGE SCALE GENOMIC DNA]</scope>
    <source>
        <strain evidence="4">cv. DH200-94</strain>
    </source>
</reference>
<dbReference type="PhylomeDB" id="A0A068TYW9"/>
<dbReference type="AlphaFoldDB" id="A0A068TYW9"/>
<keyword evidence="4" id="KW-1185">Reference proteome</keyword>
<feature type="domain" description="LOB" evidence="2">
    <location>
        <begin position="1"/>
        <end position="107"/>
    </location>
</feature>
<dbReference type="GO" id="GO:0010468">
    <property type="term" value="P:regulation of gene expression"/>
    <property type="evidence" value="ECO:0007669"/>
    <property type="project" value="TreeGrafter"/>
</dbReference>
<sequence length="198" mass="20888">MSCNGCRVLRRGCSDKCALRPCLGRIPTPQAQANATLFVSKFFGRSDLMSFITAVPDSKKPALFQSLLYEACGRTVNPVSGAVGLLSTGNWPVCEAAVETVLAGGTLRPVSGVGVLSPDSNEASEAFCNSGGLWRVQPPFFMHGSDGDEMMVEFESDQNMSASASFRSSEASDVWGSFGSCGIEGVGGKEPKLLNLFV</sequence>
<evidence type="ECO:0000313" key="3">
    <source>
        <dbReference type="EMBL" id="CDP01212.1"/>
    </source>
</evidence>
<dbReference type="PANTHER" id="PTHR31304:SF62">
    <property type="entry name" value="LOB DOMAIN-CONTAINING PROTEIN"/>
    <property type="match status" value="1"/>
</dbReference>
<accession>A0A068TYW9</accession>
<dbReference type="PANTHER" id="PTHR31304">
    <property type="entry name" value="LOB DOMAIN-CONTAINING PROTEIN 38"/>
    <property type="match status" value="1"/>
</dbReference>
<organism evidence="3 4">
    <name type="scientific">Coffea canephora</name>
    <name type="common">Robusta coffee</name>
    <dbReference type="NCBI Taxonomy" id="49390"/>
    <lineage>
        <taxon>Eukaryota</taxon>
        <taxon>Viridiplantae</taxon>
        <taxon>Streptophyta</taxon>
        <taxon>Embryophyta</taxon>
        <taxon>Tracheophyta</taxon>
        <taxon>Spermatophyta</taxon>
        <taxon>Magnoliopsida</taxon>
        <taxon>eudicotyledons</taxon>
        <taxon>Gunneridae</taxon>
        <taxon>Pentapetalae</taxon>
        <taxon>asterids</taxon>
        <taxon>lamiids</taxon>
        <taxon>Gentianales</taxon>
        <taxon>Rubiaceae</taxon>
        <taxon>Ixoroideae</taxon>
        <taxon>Gardenieae complex</taxon>
        <taxon>Bertiereae - Coffeeae clade</taxon>
        <taxon>Coffeeae</taxon>
        <taxon>Coffea</taxon>
    </lineage>
</organism>
<evidence type="ECO:0000256" key="1">
    <source>
        <dbReference type="ARBA" id="ARBA00005474"/>
    </source>
</evidence>
<evidence type="ECO:0000259" key="2">
    <source>
        <dbReference type="PROSITE" id="PS50891"/>
    </source>
</evidence>
<protein>
    <recommendedName>
        <fullName evidence="2">LOB domain-containing protein</fullName>
    </recommendedName>
</protein>
<dbReference type="STRING" id="49390.A0A068TYW9"/>